<comment type="caution">
    <text evidence="1">The sequence shown here is derived from an EMBL/GenBank/DDBJ whole genome shotgun (WGS) entry which is preliminary data.</text>
</comment>
<keyword evidence="2" id="KW-1185">Reference proteome</keyword>
<proteinExistence type="predicted"/>
<dbReference type="AlphaFoldDB" id="A0A0C2MU82"/>
<organism evidence="1 2">
    <name type="scientific">Thelohanellus kitauei</name>
    <name type="common">Myxosporean</name>
    <dbReference type="NCBI Taxonomy" id="669202"/>
    <lineage>
        <taxon>Eukaryota</taxon>
        <taxon>Metazoa</taxon>
        <taxon>Cnidaria</taxon>
        <taxon>Myxozoa</taxon>
        <taxon>Myxosporea</taxon>
        <taxon>Bivalvulida</taxon>
        <taxon>Platysporina</taxon>
        <taxon>Myxobolidae</taxon>
        <taxon>Thelohanellus</taxon>
    </lineage>
</organism>
<protein>
    <submittedName>
        <fullName evidence="1">Uncharacterized protein</fullName>
    </submittedName>
</protein>
<name>A0A0C2MU82_THEKT</name>
<gene>
    <name evidence="1" type="ORF">RF11_00281</name>
</gene>
<dbReference type="Proteomes" id="UP000031668">
    <property type="component" value="Unassembled WGS sequence"/>
</dbReference>
<accession>A0A0C2MU82</accession>
<sequence length="104" mass="12057">MYIYMRKLKLTCLLRPEHAHNNLLFVASKFHISCKYSRFKTILRALYDDNTCTSSSKGILDDPKTNKKNVDITDVSVFCVIIDKITSKCFALWLDLLQHMPISN</sequence>
<reference evidence="1 2" key="1">
    <citation type="journal article" date="2014" name="Genome Biol. Evol.">
        <title>The genome of the myxosporean Thelohanellus kitauei shows adaptations to nutrient acquisition within its fish host.</title>
        <authorList>
            <person name="Yang Y."/>
            <person name="Xiong J."/>
            <person name="Zhou Z."/>
            <person name="Huo F."/>
            <person name="Miao W."/>
            <person name="Ran C."/>
            <person name="Liu Y."/>
            <person name="Zhang J."/>
            <person name="Feng J."/>
            <person name="Wang M."/>
            <person name="Wang M."/>
            <person name="Wang L."/>
            <person name="Yao B."/>
        </authorList>
    </citation>
    <scope>NUCLEOTIDE SEQUENCE [LARGE SCALE GENOMIC DNA]</scope>
    <source>
        <strain evidence="1">Wuqing</strain>
    </source>
</reference>
<evidence type="ECO:0000313" key="1">
    <source>
        <dbReference type="EMBL" id="KII65237.1"/>
    </source>
</evidence>
<dbReference type="EMBL" id="JWZT01003936">
    <property type="protein sequence ID" value="KII65237.1"/>
    <property type="molecule type" value="Genomic_DNA"/>
</dbReference>
<evidence type="ECO:0000313" key="2">
    <source>
        <dbReference type="Proteomes" id="UP000031668"/>
    </source>
</evidence>